<evidence type="ECO:0000256" key="1">
    <source>
        <dbReference type="SAM" id="MobiDB-lite"/>
    </source>
</evidence>
<keyword evidence="4" id="KW-1185">Reference proteome</keyword>
<feature type="compositionally biased region" description="Polar residues" evidence="1">
    <location>
        <begin position="192"/>
        <end position="203"/>
    </location>
</feature>
<dbReference type="PANTHER" id="PTHR31923">
    <property type="entry name" value="BSD DOMAIN-CONTAINING PROTEIN"/>
    <property type="match status" value="1"/>
</dbReference>
<proteinExistence type="predicted"/>
<dbReference type="InterPro" id="IPR035925">
    <property type="entry name" value="BSD_dom_sf"/>
</dbReference>
<feature type="compositionally biased region" description="Basic and acidic residues" evidence="1">
    <location>
        <begin position="10"/>
        <end position="27"/>
    </location>
</feature>
<name>A0A4S8K1V7_MUSBA</name>
<dbReference type="Pfam" id="PF03909">
    <property type="entry name" value="BSD"/>
    <property type="match status" value="1"/>
</dbReference>
<evidence type="ECO:0000259" key="2">
    <source>
        <dbReference type="PROSITE" id="PS50858"/>
    </source>
</evidence>
<gene>
    <name evidence="3" type="ORF">C4D60_Mb08t06900</name>
</gene>
<accession>A0A4S8K1V7</accession>
<sequence length="203" mass="23143">MWPFARGKRASKEKAAETSGEGKHGEEDGLLQELGVTDRLREFVKTFTVDTFRSFTLHDDQAADPADVCAPSNVRKDLTEWQERHATLVLSEVKEIAQLRYVLCPRHLKERQFWRIYFQLVKSYVAPYELHAIQKARMKKLEMEVEESLIKGAIEVEMAETNHGSGSSMTLIRKENSLLKDDIDRVERAGESSESADSTDAKV</sequence>
<feature type="region of interest" description="Disordered" evidence="1">
    <location>
        <begin position="183"/>
        <end position="203"/>
    </location>
</feature>
<evidence type="ECO:0000313" key="4">
    <source>
        <dbReference type="Proteomes" id="UP000317650"/>
    </source>
</evidence>
<dbReference type="SMART" id="SM00751">
    <property type="entry name" value="BSD"/>
    <property type="match status" value="1"/>
</dbReference>
<evidence type="ECO:0000313" key="3">
    <source>
        <dbReference type="EMBL" id="THU68727.1"/>
    </source>
</evidence>
<dbReference type="SUPFAM" id="SSF140383">
    <property type="entry name" value="BSD domain-like"/>
    <property type="match status" value="1"/>
</dbReference>
<feature type="domain" description="BSD" evidence="2">
    <location>
        <begin position="73"/>
        <end position="125"/>
    </location>
</feature>
<reference evidence="3 4" key="1">
    <citation type="journal article" date="2019" name="Nat. Plants">
        <title>Genome sequencing of Musa balbisiana reveals subgenome evolution and function divergence in polyploid bananas.</title>
        <authorList>
            <person name="Yao X."/>
        </authorList>
    </citation>
    <scope>NUCLEOTIDE SEQUENCE [LARGE SCALE GENOMIC DNA]</scope>
    <source>
        <strain evidence="4">cv. DH-PKW</strain>
        <tissue evidence="3">Leaves</tissue>
    </source>
</reference>
<dbReference type="EMBL" id="PYDT01000002">
    <property type="protein sequence ID" value="THU68727.1"/>
    <property type="molecule type" value="Genomic_DNA"/>
</dbReference>
<feature type="region of interest" description="Disordered" evidence="1">
    <location>
        <begin position="1"/>
        <end position="28"/>
    </location>
</feature>
<dbReference type="Proteomes" id="UP000317650">
    <property type="component" value="Chromosome 8"/>
</dbReference>
<comment type="caution">
    <text evidence="3">The sequence shown here is derived from an EMBL/GenBank/DDBJ whole genome shotgun (WGS) entry which is preliminary data.</text>
</comment>
<protein>
    <recommendedName>
        <fullName evidence="2">BSD domain-containing protein</fullName>
    </recommendedName>
</protein>
<dbReference type="InterPro" id="IPR005607">
    <property type="entry name" value="BSD_dom"/>
</dbReference>
<dbReference type="PANTHER" id="PTHR31923:SF3">
    <property type="entry name" value="BSD DOMAIN-CONTAINING PROTEIN"/>
    <property type="match status" value="1"/>
</dbReference>
<organism evidence="3 4">
    <name type="scientific">Musa balbisiana</name>
    <name type="common">Banana</name>
    <dbReference type="NCBI Taxonomy" id="52838"/>
    <lineage>
        <taxon>Eukaryota</taxon>
        <taxon>Viridiplantae</taxon>
        <taxon>Streptophyta</taxon>
        <taxon>Embryophyta</taxon>
        <taxon>Tracheophyta</taxon>
        <taxon>Spermatophyta</taxon>
        <taxon>Magnoliopsida</taxon>
        <taxon>Liliopsida</taxon>
        <taxon>Zingiberales</taxon>
        <taxon>Musaceae</taxon>
        <taxon>Musa</taxon>
    </lineage>
</organism>
<dbReference type="AlphaFoldDB" id="A0A4S8K1V7"/>
<dbReference type="Gene3D" id="1.10.3970.10">
    <property type="entry name" value="BSD domain"/>
    <property type="match status" value="1"/>
</dbReference>
<dbReference type="PROSITE" id="PS50858">
    <property type="entry name" value="BSD"/>
    <property type="match status" value="1"/>
</dbReference>